<dbReference type="Pfam" id="PF09079">
    <property type="entry name" value="WHD_Cdc6"/>
    <property type="match status" value="1"/>
</dbReference>
<feature type="domain" description="AAA+ ATPase" evidence="13">
    <location>
        <begin position="166"/>
        <end position="331"/>
    </location>
</feature>
<organism evidence="15">
    <name type="scientific">Schistocephalus solidus</name>
    <name type="common">Tapeworm</name>
    <dbReference type="NCBI Taxonomy" id="70667"/>
    <lineage>
        <taxon>Eukaryota</taxon>
        <taxon>Metazoa</taxon>
        <taxon>Spiralia</taxon>
        <taxon>Lophotrochozoa</taxon>
        <taxon>Platyhelminthes</taxon>
        <taxon>Cestoda</taxon>
        <taxon>Eucestoda</taxon>
        <taxon>Diphyllobothriidea</taxon>
        <taxon>Diphyllobothriidae</taxon>
        <taxon>Schistocephalus</taxon>
    </lineage>
</organism>
<dbReference type="GO" id="GO:0003688">
    <property type="term" value="F:DNA replication origin binding"/>
    <property type="evidence" value="ECO:0007669"/>
    <property type="project" value="TreeGrafter"/>
</dbReference>
<dbReference type="PANTHER" id="PTHR10763:SF23">
    <property type="entry name" value="ORIGIN RECOGNITION COMPLEX SUBUNIT 1"/>
    <property type="match status" value="1"/>
</dbReference>
<dbReference type="GO" id="GO:0006270">
    <property type="term" value="P:DNA replication initiation"/>
    <property type="evidence" value="ECO:0007669"/>
    <property type="project" value="TreeGrafter"/>
</dbReference>
<dbReference type="InterPro" id="IPR054425">
    <property type="entry name" value="Cdc6_ORC1-like_ATPase_lid"/>
</dbReference>
<keyword evidence="8" id="KW-0460">Magnesium</keyword>
<dbReference type="InterPro" id="IPR015163">
    <property type="entry name" value="Cdc6_C"/>
</dbReference>
<dbReference type="PANTHER" id="PTHR10763">
    <property type="entry name" value="CELL DIVISION CONTROL PROTEIN 6-RELATED"/>
    <property type="match status" value="1"/>
</dbReference>
<evidence type="ECO:0000256" key="1">
    <source>
        <dbReference type="ARBA" id="ARBA00004123"/>
    </source>
</evidence>
<evidence type="ECO:0000259" key="13">
    <source>
        <dbReference type="SMART" id="SM00382"/>
    </source>
</evidence>
<dbReference type="Pfam" id="PF22606">
    <property type="entry name" value="Cdc6-ORC-like_ATPase_lid"/>
    <property type="match status" value="1"/>
</dbReference>
<dbReference type="CDD" id="cd00009">
    <property type="entry name" value="AAA"/>
    <property type="match status" value="1"/>
</dbReference>
<dbReference type="GO" id="GO:0005524">
    <property type="term" value="F:ATP binding"/>
    <property type="evidence" value="ECO:0007669"/>
    <property type="project" value="UniProtKB-KW"/>
</dbReference>
<evidence type="ECO:0000256" key="5">
    <source>
        <dbReference type="ARBA" id="ARBA00022723"/>
    </source>
</evidence>
<evidence type="ECO:0000256" key="10">
    <source>
        <dbReference type="ARBA" id="ARBA00023242"/>
    </source>
</evidence>
<dbReference type="GO" id="GO:0046872">
    <property type="term" value="F:metal ion binding"/>
    <property type="evidence" value="ECO:0007669"/>
    <property type="project" value="UniProtKB-KW"/>
</dbReference>
<dbReference type="SUPFAM" id="SSF52540">
    <property type="entry name" value="P-loop containing nucleoside triphosphate hydrolases"/>
    <property type="match status" value="1"/>
</dbReference>
<keyword evidence="4 11" id="KW-0235">DNA replication</keyword>
<dbReference type="GO" id="GO:0016887">
    <property type="term" value="F:ATP hydrolysis activity"/>
    <property type="evidence" value="ECO:0007669"/>
    <property type="project" value="InterPro"/>
</dbReference>
<reference evidence="15" key="1">
    <citation type="submission" date="2016-01" db="EMBL/GenBank/DDBJ databases">
        <title>Reference transcriptome for the parasite Schistocephalus solidus: insights into the molecular evolution of parasitism.</title>
        <authorList>
            <person name="Hebert F.O."/>
            <person name="Grambauer S."/>
            <person name="Barber I."/>
            <person name="Landry C.R."/>
            <person name="Aubin-Horth N."/>
        </authorList>
    </citation>
    <scope>NUCLEOTIDE SEQUENCE</scope>
</reference>
<dbReference type="GO" id="GO:0005664">
    <property type="term" value="C:nuclear origin of replication recognition complex"/>
    <property type="evidence" value="ECO:0007669"/>
    <property type="project" value="TreeGrafter"/>
</dbReference>
<proteinExistence type="inferred from homology"/>
<keyword evidence="9 11" id="KW-0238">DNA-binding</keyword>
<accession>A0A0X3QDD9</accession>
<feature type="compositionally biased region" description="Polar residues" evidence="12">
    <location>
        <begin position="100"/>
        <end position="114"/>
    </location>
</feature>
<dbReference type="InterPro" id="IPR003593">
    <property type="entry name" value="AAA+_ATPase"/>
</dbReference>
<evidence type="ECO:0000256" key="4">
    <source>
        <dbReference type="ARBA" id="ARBA00022705"/>
    </source>
</evidence>
<dbReference type="Gene3D" id="3.40.50.300">
    <property type="entry name" value="P-loop containing nucleotide triphosphate hydrolases"/>
    <property type="match status" value="1"/>
</dbReference>
<dbReference type="CDD" id="cd08768">
    <property type="entry name" value="Cdc6_C"/>
    <property type="match status" value="1"/>
</dbReference>
<gene>
    <name evidence="15" type="primary">ORC1</name>
    <name evidence="15" type="ORF">TR117382</name>
</gene>
<feature type="compositionally biased region" description="Low complexity" evidence="12">
    <location>
        <begin position="61"/>
        <end position="81"/>
    </location>
</feature>
<evidence type="ECO:0000256" key="7">
    <source>
        <dbReference type="ARBA" id="ARBA00022840"/>
    </source>
</evidence>
<evidence type="ECO:0000256" key="2">
    <source>
        <dbReference type="ARBA" id="ARBA00008398"/>
    </source>
</evidence>
<dbReference type="InterPro" id="IPR050311">
    <property type="entry name" value="ORC1/CDC6"/>
</dbReference>
<name>A0A0X3QDD9_SCHSO</name>
<feature type="domain" description="Cdc6 C-terminal" evidence="14">
    <location>
        <begin position="439"/>
        <end position="519"/>
    </location>
</feature>
<dbReference type="EMBL" id="GEEE01004343">
    <property type="protein sequence ID" value="JAP58882.1"/>
    <property type="molecule type" value="Transcribed_RNA"/>
</dbReference>
<evidence type="ECO:0000256" key="11">
    <source>
        <dbReference type="RuleBase" id="RU365058"/>
    </source>
</evidence>
<keyword evidence="7 11" id="KW-0067">ATP-binding</keyword>
<dbReference type="AlphaFoldDB" id="A0A0X3QDD9"/>
<evidence type="ECO:0000313" key="15">
    <source>
        <dbReference type="EMBL" id="JAP58882.1"/>
    </source>
</evidence>
<evidence type="ECO:0000256" key="12">
    <source>
        <dbReference type="SAM" id="MobiDB-lite"/>
    </source>
</evidence>
<protein>
    <recommendedName>
        <fullName evidence="3 11">Origin recognition complex subunit 1</fullName>
    </recommendedName>
</protein>
<dbReference type="Gene3D" id="1.10.8.60">
    <property type="match status" value="1"/>
</dbReference>
<keyword evidence="5" id="KW-0479">Metal-binding</keyword>
<evidence type="ECO:0000256" key="3">
    <source>
        <dbReference type="ARBA" id="ARBA00019081"/>
    </source>
</evidence>
<dbReference type="SMART" id="SM00382">
    <property type="entry name" value="AAA"/>
    <property type="match status" value="1"/>
</dbReference>
<dbReference type="SMART" id="SM01074">
    <property type="entry name" value="Cdc6_C"/>
    <property type="match status" value="1"/>
</dbReference>
<evidence type="ECO:0000259" key="14">
    <source>
        <dbReference type="SMART" id="SM01074"/>
    </source>
</evidence>
<evidence type="ECO:0000256" key="6">
    <source>
        <dbReference type="ARBA" id="ARBA00022741"/>
    </source>
</evidence>
<dbReference type="InterPro" id="IPR003959">
    <property type="entry name" value="ATPase_AAA_core"/>
</dbReference>
<comment type="subcellular location">
    <subcellularLocation>
        <location evidence="1 11">Nucleus</location>
    </subcellularLocation>
</comment>
<feature type="region of interest" description="Disordered" evidence="12">
    <location>
        <begin position="39"/>
        <end position="123"/>
    </location>
</feature>
<comment type="subunit">
    <text evidence="11">ORC is composed of six subunits.</text>
</comment>
<keyword evidence="10 11" id="KW-0539">Nucleus</keyword>
<dbReference type="Pfam" id="PF00004">
    <property type="entry name" value="AAA"/>
    <property type="match status" value="1"/>
</dbReference>
<evidence type="ECO:0000256" key="8">
    <source>
        <dbReference type="ARBA" id="ARBA00022842"/>
    </source>
</evidence>
<dbReference type="InterPro" id="IPR027417">
    <property type="entry name" value="P-loop_NTPase"/>
</dbReference>
<keyword evidence="6 11" id="KW-0547">Nucleotide-binding</keyword>
<comment type="similarity">
    <text evidence="2 11">Belongs to the ORC1 family.</text>
</comment>
<sequence length="524" mass="58051">MMPCQRYCCALKSFPPNAKAQRLVAATLFRELPKKKTIVPRNLRKASPDRKSSPDSNFCPSDDSFASSSYSSESSSSLSSFSEEDSSNEWGERNQRSRRPTQINSKPLLSTSNDVAVPKRATGDTVDEKSIAIKLQKSLFSDCLPCREREFDAVFEFVIERLQSRTGGCMYISGVPGTGKTATVTAVLNAMTSTAKASSDNAIPAFTVVSINGMQVSEPRQAYVHIYEQLIGTRVSVNRAVALLEAEFCAPTRVKQTAKQFEEKPACVLVIDELDLLCSKRQDVLYSLFDWPCRQVGRRMLIVLAIANTMDLPERLLHHRVASRLGLNRLPFAPYSHEQLAEIVRSRLGPTLSSSFAPKAIELAARKVAAVSGDARRALDICRRAAELAQLEVSKPSSDGRRTDELVTMTHINAALKEMFSSLKLTALRSLSRYEKILLRAIVAEASARSAEEVRLDRCIEQAYALCTLEGLPRPTDTEVFAMCASLGAYKLILTEPSRRDTCMLIRLNCSQSDVLFALKNEDR</sequence>
<comment type="function">
    <text evidence="11">Component of the origin recognition complex (ORC) that binds origins of replication. DNA-binding is ATP-dependent, however specific DNA sequences that define origins of replication have not been identified so far. ORC is required to assemble the pre-replication complex necessary to initiate DNA replication.</text>
</comment>
<dbReference type="GO" id="GO:0033314">
    <property type="term" value="P:mitotic DNA replication checkpoint signaling"/>
    <property type="evidence" value="ECO:0007669"/>
    <property type="project" value="TreeGrafter"/>
</dbReference>
<dbReference type="FunFam" id="3.40.50.300:FF:000199">
    <property type="entry name" value="Origin recognition complex subunit 1"/>
    <property type="match status" value="1"/>
</dbReference>
<evidence type="ECO:0000256" key="9">
    <source>
        <dbReference type="ARBA" id="ARBA00023125"/>
    </source>
</evidence>